<dbReference type="AlphaFoldDB" id="A0A561QSK3"/>
<dbReference type="Pfam" id="PF01844">
    <property type="entry name" value="HNH"/>
    <property type="match status" value="1"/>
</dbReference>
<feature type="domain" description="HNH nuclease" evidence="1">
    <location>
        <begin position="32"/>
        <end position="82"/>
    </location>
</feature>
<keyword evidence="2" id="KW-0540">Nuclease</keyword>
<dbReference type="Proteomes" id="UP000320653">
    <property type="component" value="Unassembled WGS sequence"/>
</dbReference>
<keyword evidence="2" id="KW-0255">Endonuclease</keyword>
<proteinExistence type="predicted"/>
<reference evidence="2 3" key="1">
    <citation type="submission" date="2019-06" db="EMBL/GenBank/DDBJ databases">
        <title>Sorghum-associated microbial communities from plants grown in Nebraska, USA.</title>
        <authorList>
            <person name="Schachtman D."/>
        </authorList>
    </citation>
    <scope>NUCLEOTIDE SEQUENCE [LARGE SCALE GENOMIC DNA]</scope>
    <source>
        <strain evidence="2 3">1225</strain>
    </source>
</reference>
<comment type="caution">
    <text evidence="2">The sequence shown here is derived from an EMBL/GenBank/DDBJ whole genome shotgun (WGS) entry which is preliminary data.</text>
</comment>
<protein>
    <submittedName>
        <fullName evidence="2">HNH endonuclease</fullName>
    </submittedName>
</protein>
<dbReference type="GO" id="GO:0003676">
    <property type="term" value="F:nucleic acid binding"/>
    <property type="evidence" value="ECO:0007669"/>
    <property type="project" value="InterPro"/>
</dbReference>
<keyword evidence="3" id="KW-1185">Reference proteome</keyword>
<evidence type="ECO:0000313" key="2">
    <source>
        <dbReference type="EMBL" id="TWF53282.1"/>
    </source>
</evidence>
<evidence type="ECO:0000259" key="1">
    <source>
        <dbReference type="SMART" id="SM00507"/>
    </source>
</evidence>
<dbReference type="InterPro" id="IPR002711">
    <property type="entry name" value="HNH"/>
</dbReference>
<gene>
    <name evidence="2" type="ORF">FHW37_104559</name>
</gene>
<name>A0A561QSK3_9HYPH</name>
<dbReference type="GO" id="GO:0008270">
    <property type="term" value="F:zinc ion binding"/>
    <property type="evidence" value="ECO:0007669"/>
    <property type="project" value="InterPro"/>
</dbReference>
<dbReference type="Gene3D" id="1.10.30.50">
    <property type="match status" value="1"/>
</dbReference>
<dbReference type="EMBL" id="VIWP01000004">
    <property type="protein sequence ID" value="TWF53282.1"/>
    <property type="molecule type" value="Genomic_DNA"/>
</dbReference>
<sequence length="186" mass="21490">MVRCLQSYRTNRKELPVETDTEKESRDIPADLRRRVLVEAGHRCSIPTCREIYVDIHHIEPWAKTRKHEYHNLICLCANCHRMAHDGKIDRKSQYLYKANVRYVHDKFSQLEVDILLSLSRELPGFEIAFPVFNLILINRIIAAGLLTLRQPSGGTMQFGMDTSPRFLSLSAAGKKFLEEISAHEL</sequence>
<dbReference type="CDD" id="cd00085">
    <property type="entry name" value="HNHc"/>
    <property type="match status" value="1"/>
</dbReference>
<organism evidence="2 3">
    <name type="scientific">Neorhizobium alkalisoli</name>
    <dbReference type="NCBI Taxonomy" id="528178"/>
    <lineage>
        <taxon>Bacteria</taxon>
        <taxon>Pseudomonadati</taxon>
        <taxon>Pseudomonadota</taxon>
        <taxon>Alphaproteobacteria</taxon>
        <taxon>Hyphomicrobiales</taxon>
        <taxon>Rhizobiaceae</taxon>
        <taxon>Rhizobium/Agrobacterium group</taxon>
        <taxon>Neorhizobium</taxon>
    </lineage>
</organism>
<dbReference type="InterPro" id="IPR003615">
    <property type="entry name" value="HNH_nuc"/>
</dbReference>
<keyword evidence="2" id="KW-0378">Hydrolase</keyword>
<evidence type="ECO:0000313" key="3">
    <source>
        <dbReference type="Proteomes" id="UP000320653"/>
    </source>
</evidence>
<dbReference type="GO" id="GO:0004519">
    <property type="term" value="F:endonuclease activity"/>
    <property type="evidence" value="ECO:0007669"/>
    <property type="project" value="UniProtKB-KW"/>
</dbReference>
<dbReference type="SMART" id="SM00507">
    <property type="entry name" value="HNHc"/>
    <property type="match status" value="1"/>
</dbReference>
<accession>A0A561QSK3</accession>